<evidence type="ECO:0000256" key="4">
    <source>
        <dbReference type="ARBA" id="ARBA00023136"/>
    </source>
</evidence>
<dbReference type="GO" id="GO:0015031">
    <property type="term" value="P:protein transport"/>
    <property type="evidence" value="ECO:0007669"/>
    <property type="project" value="InterPro"/>
</dbReference>
<evidence type="ECO:0000256" key="1">
    <source>
        <dbReference type="ARBA" id="ARBA00004141"/>
    </source>
</evidence>
<feature type="transmembrane region" description="Helical" evidence="6">
    <location>
        <begin position="212"/>
        <end position="235"/>
    </location>
</feature>
<sequence length="326" mass="35867">MADPFTDPQPQTLDSNPFADPAVQAGLHSHAHEEYDASIKTGGSTYSLPQMGGGGGGGGGGEDMQTRLADLQRREQELAARETALKAKQEHIRKHGRNNWPPGPFPLLFHSIEDEIPEQHQPTVLTLYRIWMFLILVLIVNLVGAILLLISGASNGGADLGSGIMYVPVIGALSFLLWYRPVYNAYAKPSPPSFLRVRKPQLTPASRRRYSFFYYIFFLFGAFHIAFCAYMFIGIPSSGSAGLINLISRFAGGHIVSGVFCVLATVGWALEGLAMLWMYKNVWAHSHGEQGHSLAQAKQEIQMYGIKQYLFKAHSMPASSQQQAQV</sequence>
<reference evidence="7 8" key="1">
    <citation type="submission" date="2019-07" db="EMBL/GenBank/DDBJ databases">
        <title>Rhodotorula toruloides NBRC10032 genome sequencing.</title>
        <authorList>
            <person name="Shida Y."/>
            <person name="Takaku H."/>
            <person name="Ogasawara W."/>
            <person name="Mori K."/>
        </authorList>
    </citation>
    <scope>NUCLEOTIDE SEQUENCE [LARGE SCALE GENOMIC DNA]</scope>
    <source>
        <strain evidence="7 8">NBRC10032</strain>
    </source>
</reference>
<feature type="transmembrane region" description="Helical" evidence="6">
    <location>
        <begin position="160"/>
        <end position="179"/>
    </location>
</feature>
<feature type="region of interest" description="Disordered" evidence="5">
    <location>
        <begin position="1"/>
        <end position="23"/>
    </location>
</feature>
<feature type="compositionally biased region" description="Gly residues" evidence="5">
    <location>
        <begin position="51"/>
        <end position="62"/>
    </location>
</feature>
<feature type="transmembrane region" description="Helical" evidence="6">
    <location>
        <begin position="255"/>
        <end position="279"/>
    </location>
</feature>
<accession>A0A511KI48</accession>
<evidence type="ECO:0000313" key="8">
    <source>
        <dbReference type="Proteomes" id="UP000321518"/>
    </source>
</evidence>
<proteinExistence type="predicted"/>
<dbReference type="GO" id="GO:0032588">
    <property type="term" value="C:trans-Golgi network membrane"/>
    <property type="evidence" value="ECO:0007669"/>
    <property type="project" value="TreeGrafter"/>
</dbReference>
<dbReference type="AlphaFoldDB" id="A0A511KI48"/>
<feature type="region of interest" description="Disordered" evidence="5">
    <location>
        <begin position="40"/>
        <end position="64"/>
    </location>
</feature>
<evidence type="ECO:0000313" key="7">
    <source>
        <dbReference type="EMBL" id="GEM09625.1"/>
    </source>
</evidence>
<gene>
    <name evidence="7" type="ORF">Rt10032_c08g3642</name>
</gene>
<comment type="caution">
    <text evidence="7">The sequence shown here is derived from an EMBL/GenBank/DDBJ whole genome shotgun (WGS) entry which is preliminary data.</text>
</comment>
<dbReference type="OrthoDB" id="242866at2759"/>
<comment type="subcellular location">
    <subcellularLocation>
        <location evidence="1">Membrane</location>
        <topology evidence="1">Multi-pass membrane protein</topology>
    </subcellularLocation>
</comment>
<evidence type="ECO:0000256" key="2">
    <source>
        <dbReference type="ARBA" id="ARBA00022692"/>
    </source>
</evidence>
<dbReference type="PANTHER" id="PTHR10687">
    <property type="entry name" value="SECRETORY CARRIER-ASSOCIATED MEMBRANE PROTEIN SCAMP"/>
    <property type="match status" value="1"/>
</dbReference>
<dbReference type="PANTHER" id="PTHR10687:SF90">
    <property type="entry name" value="SECRETORY CARRIER MEMBRANE PROTEIN"/>
    <property type="match status" value="1"/>
</dbReference>
<protein>
    <submittedName>
        <fullName evidence="7">Secretory carrier-associated membrane protein</fullName>
    </submittedName>
</protein>
<feature type="transmembrane region" description="Helical" evidence="6">
    <location>
        <begin position="130"/>
        <end position="154"/>
    </location>
</feature>
<evidence type="ECO:0000256" key="5">
    <source>
        <dbReference type="SAM" id="MobiDB-lite"/>
    </source>
</evidence>
<organism evidence="7 8">
    <name type="scientific">Rhodotorula toruloides</name>
    <name type="common">Yeast</name>
    <name type="synonym">Rhodosporidium toruloides</name>
    <dbReference type="NCBI Taxonomy" id="5286"/>
    <lineage>
        <taxon>Eukaryota</taxon>
        <taxon>Fungi</taxon>
        <taxon>Dikarya</taxon>
        <taxon>Basidiomycota</taxon>
        <taxon>Pucciniomycotina</taxon>
        <taxon>Microbotryomycetes</taxon>
        <taxon>Sporidiobolales</taxon>
        <taxon>Sporidiobolaceae</taxon>
        <taxon>Rhodotorula</taxon>
    </lineage>
</organism>
<evidence type="ECO:0000256" key="6">
    <source>
        <dbReference type="SAM" id="Phobius"/>
    </source>
</evidence>
<keyword evidence="4 6" id="KW-0472">Membrane</keyword>
<dbReference type="Proteomes" id="UP000321518">
    <property type="component" value="Unassembled WGS sequence"/>
</dbReference>
<dbReference type="InterPro" id="IPR007273">
    <property type="entry name" value="SCAMP"/>
</dbReference>
<dbReference type="Pfam" id="PF04144">
    <property type="entry name" value="SCAMP"/>
    <property type="match status" value="2"/>
</dbReference>
<keyword evidence="3 6" id="KW-1133">Transmembrane helix</keyword>
<evidence type="ECO:0000256" key="3">
    <source>
        <dbReference type="ARBA" id="ARBA00022989"/>
    </source>
</evidence>
<keyword evidence="2 6" id="KW-0812">Transmembrane</keyword>
<dbReference type="GO" id="GO:0055038">
    <property type="term" value="C:recycling endosome membrane"/>
    <property type="evidence" value="ECO:0007669"/>
    <property type="project" value="TreeGrafter"/>
</dbReference>
<dbReference type="EMBL" id="BJWK01000008">
    <property type="protein sequence ID" value="GEM09625.1"/>
    <property type="molecule type" value="Genomic_DNA"/>
</dbReference>
<name>A0A511KI48_RHOTO</name>